<evidence type="ECO:0000313" key="1">
    <source>
        <dbReference type="EMBL" id="SLM15296.1"/>
    </source>
</evidence>
<organism evidence="1">
    <name type="scientific">uncultured spirochete</name>
    <dbReference type="NCBI Taxonomy" id="156406"/>
    <lineage>
        <taxon>Bacteria</taxon>
        <taxon>Pseudomonadati</taxon>
        <taxon>Spirochaetota</taxon>
        <taxon>Spirochaetia</taxon>
        <taxon>Spirochaetales</taxon>
        <taxon>environmental samples</taxon>
    </lineage>
</organism>
<sequence length="135" mass="15249">MANGKNEYKSDNEYVKFDRRSFASFKIFIEKLSGAAINPKHHAAMAILPKGWRNILAFSLWKNREEFEANLDEAAARLGAKILNDWWASADGILISVFVPSSAFTFAQSIKDFHMLDEPAVDKASQKQILKGTRK</sequence>
<protein>
    <submittedName>
        <fullName evidence="1">Uncharacterized protein</fullName>
    </submittedName>
</protein>
<name>A0A3P3XLB7_9SPIR</name>
<proteinExistence type="predicted"/>
<gene>
    <name evidence="1" type="ORF">SPIROBIBN47_410024</name>
</gene>
<accession>A0A3P3XLB7</accession>
<dbReference type="AlphaFoldDB" id="A0A3P3XLB7"/>
<reference evidence="1" key="1">
    <citation type="submission" date="2017-02" db="EMBL/GenBank/DDBJ databases">
        <authorList>
            <person name="Regsiter A."/>
            <person name="William W."/>
        </authorList>
    </citation>
    <scope>NUCLEOTIDE SEQUENCE</scope>
    <source>
        <strain evidence="1">Bib</strain>
    </source>
</reference>
<dbReference type="EMBL" id="FWDM01000036">
    <property type="protein sequence ID" value="SLM15296.1"/>
    <property type="molecule type" value="Genomic_DNA"/>
</dbReference>